<evidence type="ECO:0000256" key="3">
    <source>
        <dbReference type="ARBA" id="ARBA00023163"/>
    </source>
</evidence>
<dbReference type="PROSITE" id="PS01137">
    <property type="entry name" value="TATD_1"/>
    <property type="match status" value="1"/>
</dbReference>
<dbReference type="PROSITE" id="PS50949">
    <property type="entry name" value="HTH_GNTR"/>
    <property type="match status" value="1"/>
</dbReference>
<dbReference type="PANTHER" id="PTHR43537:SF24">
    <property type="entry name" value="GLUCONATE OPERON TRANSCRIPTIONAL REPRESSOR"/>
    <property type="match status" value="1"/>
</dbReference>
<dbReference type="Proteomes" id="UP000823900">
    <property type="component" value="Unassembled WGS sequence"/>
</dbReference>
<dbReference type="SMART" id="SM00895">
    <property type="entry name" value="FCD"/>
    <property type="match status" value="1"/>
</dbReference>
<keyword evidence="1" id="KW-0805">Transcription regulation</keyword>
<proteinExistence type="predicted"/>
<reference evidence="5" key="1">
    <citation type="journal article" date="2021" name="PeerJ">
        <title>Extensive microbial diversity within the chicken gut microbiome revealed by metagenomics and culture.</title>
        <authorList>
            <person name="Gilroy R."/>
            <person name="Ravi A."/>
            <person name="Getino M."/>
            <person name="Pursley I."/>
            <person name="Horton D.L."/>
            <person name="Alikhan N.F."/>
            <person name="Baker D."/>
            <person name="Gharbi K."/>
            <person name="Hall N."/>
            <person name="Watson M."/>
            <person name="Adriaenssens E.M."/>
            <person name="Foster-Nyarko E."/>
            <person name="Jarju S."/>
            <person name="Secka A."/>
            <person name="Antonio M."/>
            <person name="Oren A."/>
            <person name="Chaudhuri R.R."/>
            <person name="La Ragione R."/>
            <person name="Hildebrand F."/>
            <person name="Pallen M.J."/>
        </authorList>
    </citation>
    <scope>NUCLEOTIDE SEQUENCE</scope>
    <source>
        <strain evidence="5">CHK178-16964</strain>
    </source>
</reference>
<dbReference type="EMBL" id="DWZA01000012">
    <property type="protein sequence ID" value="HJA70228.1"/>
    <property type="molecule type" value="Genomic_DNA"/>
</dbReference>
<dbReference type="GO" id="GO:0003677">
    <property type="term" value="F:DNA binding"/>
    <property type="evidence" value="ECO:0007669"/>
    <property type="project" value="UniProtKB-KW"/>
</dbReference>
<evidence type="ECO:0000313" key="5">
    <source>
        <dbReference type="EMBL" id="HJA70228.1"/>
    </source>
</evidence>
<dbReference type="InterPro" id="IPR000524">
    <property type="entry name" value="Tscrpt_reg_HTH_GntR"/>
</dbReference>
<dbReference type="Gene3D" id="1.10.10.10">
    <property type="entry name" value="Winged helix-like DNA-binding domain superfamily/Winged helix DNA-binding domain"/>
    <property type="match status" value="1"/>
</dbReference>
<dbReference type="InterPro" id="IPR008920">
    <property type="entry name" value="TF_FadR/GntR_C"/>
</dbReference>
<dbReference type="Gene3D" id="1.20.120.530">
    <property type="entry name" value="GntR ligand-binding domain-like"/>
    <property type="match status" value="1"/>
</dbReference>
<dbReference type="SUPFAM" id="SSF46785">
    <property type="entry name" value="Winged helix' DNA-binding domain"/>
    <property type="match status" value="1"/>
</dbReference>
<dbReference type="SUPFAM" id="SSF48008">
    <property type="entry name" value="GntR ligand-binding domain-like"/>
    <property type="match status" value="1"/>
</dbReference>
<gene>
    <name evidence="5" type="ORF">IAA07_01450</name>
</gene>
<accession>A0A9D2HHE2</accession>
<dbReference type="InterPro" id="IPR018228">
    <property type="entry name" value="DNase_TatD-rel_CS"/>
</dbReference>
<dbReference type="GO" id="GO:0003700">
    <property type="term" value="F:DNA-binding transcription factor activity"/>
    <property type="evidence" value="ECO:0007669"/>
    <property type="project" value="InterPro"/>
</dbReference>
<reference evidence="5" key="2">
    <citation type="submission" date="2021-04" db="EMBL/GenBank/DDBJ databases">
        <authorList>
            <person name="Gilroy R."/>
        </authorList>
    </citation>
    <scope>NUCLEOTIDE SEQUENCE</scope>
    <source>
        <strain evidence="5">CHK178-16964</strain>
    </source>
</reference>
<evidence type="ECO:0000256" key="2">
    <source>
        <dbReference type="ARBA" id="ARBA00023125"/>
    </source>
</evidence>
<evidence type="ECO:0000256" key="1">
    <source>
        <dbReference type="ARBA" id="ARBA00023015"/>
    </source>
</evidence>
<dbReference type="PANTHER" id="PTHR43537">
    <property type="entry name" value="TRANSCRIPTIONAL REGULATOR, GNTR FAMILY"/>
    <property type="match status" value="1"/>
</dbReference>
<sequence>MPNEQSLKDYIYTSILQDIVNSEYTPNQIITEKEIIQKYNCSRSPVREALISLCGDNVLRNIPRCGYQVVHITLEDIEDIQRYRLVLECGMLRFFYNTITKDQINRLKELDEDCSSIDGLWKHWKANTEFHLYLISLSCNNYAYQELKKAMSILRRAYAQYYHDKWDISIPSMQYYVDTHHHINLIQALEEHDLDRATKILYDDLNEFCGVRV</sequence>
<evidence type="ECO:0000313" key="6">
    <source>
        <dbReference type="Proteomes" id="UP000823900"/>
    </source>
</evidence>
<dbReference type="Pfam" id="PF00392">
    <property type="entry name" value="GntR"/>
    <property type="match status" value="1"/>
</dbReference>
<name>A0A9D2HHE2_9FIRM</name>
<comment type="caution">
    <text evidence="5">The sequence shown here is derived from an EMBL/GenBank/DDBJ whole genome shotgun (WGS) entry which is preliminary data.</text>
</comment>
<evidence type="ECO:0000259" key="4">
    <source>
        <dbReference type="PROSITE" id="PS50949"/>
    </source>
</evidence>
<organism evidence="5 6">
    <name type="scientific">Candidatus Lachnoclostridium stercoravium</name>
    <dbReference type="NCBI Taxonomy" id="2838633"/>
    <lineage>
        <taxon>Bacteria</taxon>
        <taxon>Bacillati</taxon>
        <taxon>Bacillota</taxon>
        <taxon>Clostridia</taxon>
        <taxon>Lachnospirales</taxon>
        <taxon>Lachnospiraceae</taxon>
    </lineage>
</organism>
<dbReference type="InterPro" id="IPR036390">
    <property type="entry name" value="WH_DNA-bd_sf"/>
</dbReference>
<dbReference type="SMART" id="SM00345">
    <property type="entry name" value="HTH_GNTR"/>
    <property type="match status" value="1"/>
</dbReference>
<keyword evidence="2" id="KW-0238">DNA-binding</keyword>
<dbReference type="Pfam" id="PF07729">
    <property type="entry name" value="FCD"/>
    <property type="match status" value="1"/>
</dbReference>
<keyword evidence="3" id="KW-0804">Transcription</keyword>
<feature type="domain" description="HTH gntR-type" evidence="4">
    <location>
        <begin position="5"/>
        <end position="72"/>
    </location>
</feature>
<dbReference type="InterPro" id="IPR036388">
    <property type="entry name" value="WH-like_DNA-bd_sf"/>
</dbReference>
<dbReference type="AlphaFoldDB" id="A0A9D2HHE2"/>
<dbReference type="InterPro" id="IPR011711">
    <property type="entry name" value="GntR_C"/>
</dbReference>
<protein>
    <submittedName>
        <fullName evidence="5">GntR family transcriptional regulator</fullName>
    </submittedName>
</protein>